<evidence type="ECO:0000313" key="2">
    <source>
        <dbReference type="Ensembl" id="ENSEBUP00000020242.1"/>
    </source>
</evidence>
<name>A0A8C4QU10_EPTBU</name>
<proteinExistence type="predicted"/>
<dbReference type="InterPro" id="IPR001007">
    <property type="entry name" value="VWF_dom"/>
</dbReference>
<evidence type="ECO:0000313" key="3">
    <source>
        <dbReference type="Proteomes" id="UP000694388"/>
    </source>
</evidence>
<keyword evidence="3" id="KW-1185">Reference proteome</keyword>
<feature type="domain" description="VWFC" evidence="1">
    <location>
        <begin position="88"/>
        <end position="140"/>
    </location>
</feature>
<reference evidence="2" key="1">
    <citation type="submission" date="2025-08" db="UniProtKB">
        <authorList>
            <consortium name="Ensembl"/>
        </authorList>
    </citation>
    <scope>IDENTIFICATION</scope>
</reference>
<dbReference type="Ensembl" id="ENSEBUT00000020818.1">
    <property type="protein sequence ID" value="ENSEBUP00000020242.1"/>
    <property type="gene ID" value="ENSEBUG00000012561.1"/>
</dbReference>
<dbReference type="Gene3D" id="2.10.70.10">
    <property type="entry name" value="Complement Module, domain 1"/>
    <property type="match status" value="1"/>
</dbReference>
<dbReference type="SMART" id="SM00214">
    <property type="entry name" value="VWC"/>
    <property type="match status" value="1"/>
</dbReference>
<dbReference type="FunFam" id="2.10.70.10:FF:000013">
    <property type="entry name" value="Collagen, type I, alpha 1"/>
    <property type="match status" value="1"/>
</dbReference>
<dbReference type="SUPFAM" id="SSF57603">
    <property type="entry name" value="FnI-like domain"/>
    <property type="match status" value="1"/>
</dbReference>
<dbReference type="Pfam" id="PF00093">
    <property type="entry name" value="VWC"/>
    <property type="match status" value="1"/>
</dbReference>
<reference evidence="2" key="2">
    <citation type="submission" date="2025-09" db="UniProtKB">
        <authorList>
            <consortium name="Ensembl"/>
        </authorList>
    </citation>
    <scope>IDENTIFICATION</scope>
</reference>
<sequence length="144" mass="15902">MVQTKRNAALCEALFYRLILNAQLPGFAAYCCSYLQCFSLVLSVHARAHLAAYYSSGTHCFLPTPPLEQHVRTNTDCLAFADATVAATSCIQDGQLYNDKDVWKPEACRICVCDSGIILCDGIICGEMPSCPEPEIPFGEWRWG</sequence>
<protein>
    <recommendedName>
        <fullName evidence="1">VWFC domain-containing protein</fullName>
    </recommendedName>
</protein>
<dbReference type="PROSITE" id="PS50184">
    <property type="entry name" value="VWFC_2"/>
    <property type="match status" value="1"/>
</dbReference>
<dbReference type="AlphaFoldDB" id="A0A8C4QU10"/>
<dbReference type="Proteomes" id="UP000694388">
    <property type="component" value="Unplaced"/>
</dbReference>
<organism evidence="2 3">
    <name type="scientific">Eptatretus burgeri</name>
    <name type="common">Inshore hagfish</name>
    <dbReference type="NCBI Taxonomy" id="7764"/>
    <lineage>
        <taxon>Eukaryota</taxon>
        <taxon>Metazoa</taxon>
        <taxon>Chordata</taxon>
        <taxon>Craniata</taxon>
        <taxon>Vertebrata</taxon>
        <taxon>Cyclostomata</taxon>
        <taxon>Myxini</taxon>
        <taxon>Myxiniformes</taxon>
        <taxon>Myxinidae</taxon>
        <taxon>Eptatretinae</taxon>
        <taxon>Eptatretus</taxon>
    </lineage>
</organism>
<accession>A0A8C4QU10</accession>
<evidence type="ECO:0000259" key="1">
    <source>
        <dbReference type="PROSITE" id="PS50184"/>
    </source>
</evidence>